<evidence type="ECO:0000313" key="2">
    <source>
        <dbReference type="Proteomes" id="UP001367508"/>
    </source>
</evidence>
<evidence type="ECO:0000313" key="1">
    <source>
        <dbReference type="EMBL" id="KAK7336134.1"/>
    </source>
</evidence>
<protein>
    <submittedName>
        <fullName evidence="1">Uncharacterized protein</fullName>
    </submittedName>
</protein>
<accession>A0AAN9LHQ7</accession>
<name>A0AAN9LHQ7_CANGL</name>
<dbReference type="Proteomes" id="UP001367508">
    <property type="component" value="Unassembled WGS sequence"/>
</dbReference>
<proteinExistence type="predicted"/>
<sequence>MDKLLATIPNQLFISMQHGHDFYKLVKVSLIVLFLFLLLANTVIACLDVECGSPNSPPLPRVTFGLGGGARHASKYMNPNIR</sequence>
<dbReference type="AlphaFoldDB" id="A0AAN9LHQ7"/>
<organism evidence="1 2">
    <name type="scientific">Canavalia gladiata</name>
    <name type="common">Sword bean</name>
    <name type="synonym">Dolichos gladiatus</name>
    <dbReference type="NCBI Taxonomy" id="3824"/>
    <lineage>
        <taxon>Eukaryota</taxon>
        <taxon>Viridiplantae</taxon>
        <taxon>Streptophyta</taxon>
        <taxon>Embryophyta</taxon>
        <taxon>Tracheophyta</taxon>
        <taxon>Spermatophyta</taxon>
        <taxon>Magnoliopsida</taxon>
        <taxon>eudicotyledons</taxon>
        <taxon>Gunneridae</taxon>
        <taxon>Pentapetalae</taxon>
        <taxon>rosids</taxon>
        <taxon>fabids</taxon>
        <taxon>Fabales</taxon>
        <taxon>Fabaceae</taxon>
        <taxon>Papilionoideae</taxon>
        <taxon>50 kb inversion clade</taxon>
        <taxon>NPAAA clade</taxon>
        <taxon>indigoferoid/millettioid clade</taxon>
        <taxon>Phaseoleae</taxon>
        <taxon>Canavalia</taxon>
    </lineage>
</organism>
<gene>
    <name evidence="1" type="ORF">VNO77_16667</name>
</gene>
<comment type="caution">
    <text evidence="1">The sequence shown here is derived from an EMBL/GenBank/DDBJ whole genome shotgun (WGS) entry which is preliminary data.</text>
</comment>
<dbReference type="EMBL" id="JAYMYQ010000004">
    <property type="protein sequence ID" value="KAK7336134.1"/>
    <property type="molecule type" value="Genomic_DNA"/>
</dbReference>
<keyword evidence="2" id="KW-1185">Reference proteome</keyword>
<reference evidence="1 2" key="1">
    <citation type="submission" date="2024-01" db="EMBL/GenBank/DDBJ databases">
        <title>The genomes of 5 underutilized Papilionoideae crops provide insights into root nodulation and disease resistanc.</title>
        <authorList>
            <person name="Jiang F."/>
        </authorList>
    </citation>
    <scope>NUCLEOTIDE SEQUENCE [LARGE SCALE GENOMIC DNA]</scope>
    <source>
        <strain evidence="1">LVBAO_FW01</strain>
        <tissue evidence="1">Leaves</tissue>
    </source>
</reference>